<dbReference type="RefSeq" id="WP_168146183.1">
    <property type="nucleotide sequence ID" value="NZ_JAAVXB010000001.1"/>
</dbReference>
<reference evidence="2" key="1">
    <citation type="submission" date="2020-03" db="EMBL/GenBank/DDBJ databases">
        <title>Solimonas marina sp. nov., isolated from deep seawater of the Pacific Ocean.</title>
        <authorList>
            <person name="Liu X."/>
            <person name="Lai Q."/>
            <person name="Sun F."/>
            <person name="Gai Y."/>
            <person name="Li G."/>
            <person name="Shao Z."/>
        </authorList>
    </citation>
    <scope>NUCLEOTIDE SEQUENCE</scope>
    <source>
        <strain evidence="2">C16B3</strain>
    </source>
</reference>
<dbReference type="CDD" id="cd03450">
    <property type="entry name" value="NodN"/>
    <property type="match status" value="1"/>
</dbReference>
<dbReference type="PANTHER" id="PTHR42993">
    <property type="entry name" value="MAOC-LIKE DEHYDRATASE DOMAIN-CONTAINING PROTEIN"/>
    <property type="match status" value="1"/>
</dbReference>
<dbReference type="EMBL" id="JAAVXB010000001">
    <property type="protein sequence ID" value="NKF20928.1"/>
    <property type="molecule type" value="Genomic_DNA"/>
</dbReference>
<dbReference type="InterPro" id="IPR039375">
    <property type="entry name" value="NodN-like"/>
</dbReference>
<dbReference type="Gene3D" id="3.10.129.10">
    <property type="entry name" value="Hotdog Thioesterase"/>
    <property type="match status" value="1"/>
</dbReference>
<keyword evidence="3" id="KW-1185">Reference proteome</keyword>
<evidence type="ECO:0000313" key="2">
    <source>
        <dbReference type="EMBL" id="NKF20928.1"/>
    </source>
</evidence>
<feature type="domain" description="MaoC-like" evidence="1">
    <location>
        <begin position="15"/>
        <end position="132"/>
    </location>
</feature>
<dbReference type="AlphaFoldDB" id="A0A969W7I8"/>
<dbReference type="Proteomes" id="UP000653472">
    <property type="component" value="Unassembled WGS sequence"/>
</dbReference>
<dbReference type="PANTHER" id="PTHR42993:SF1">
    <property type="entry name" value="MAOC-LIKE DEHYDRATASE DOMAIN-CONTAINING PROTEIN"/>
    <property type="match status" value="1"/>
</dbReference>
<dbReference type="Pfam" id="PF01575">
    <property type="entry name" value="MaoC_dehydratas"/>
    <property type="match status" value="1"/>
</dbReference>
<name>A0A969W7I8_9GAMM</name>
<dbReference type="InterPro" id="IPR002539">
    <property type="entry name" value="MaoC-like_dom"/>
</dbReference>
<proteinExistence type="predicted"/>
<organism evidence="2 3">
    <name type="scientific">Solimonas marina</name>
    <dbReference type="NCBI Taxonomy" id="2714601"/>
    <lineage>
        <taxon>Bacteria</taxon>
        <taxon>Pseudomonadati</taxon>
        <taxon>Pseudomonadota</taxon>
        <taxon>Gammaproteobacteria</taxon>
        <taxon>Nevskiales</taxon>
        <taxon>Nevskiaceae</taxon>
        <taxon>Solimonas</taxon>
    </lineage>
</organism>
<dbReference type="InterPro" id="IPR029069">
    <property type="entry name" value="HotDog_dom_sf"/>
</dbReference>
<gene>
    <name evidence="2" type="ORF">G7Y82_01275</name>
</gene>
<comment type="caution">
    <text evidence="2">The sequence shown here is derived from an EMBL/GenBank/DDBJ whole genome shotgun (WGS) entry which is preliminary data.</text>
</comment>
<sequence length="152" mass="16545">MSKPVFSSAEDVLGAIGQPLGSSDWVPITQERVNLFADATDDHQWIHVDVDKARAGPFGAPIAHGYLTLSLASRFLPDIVDVRMKMGVNYGLDKVRFPMPVKVGSRIRGKGELVAAERTKDGAVQATIRVTVEIDGEAKPACIADTISRYYF</sequence>
<protein>
    <submittedName>
        <fullName evidence="2">MaoC family dehydratase</fullName>
    </submittedName>
</protein>
<evidence type="ECO:0000313" key="3">
    <source>
        <dbReference type="Proteomes" id="UP000653472"/>
    </source>
</evidence>
<evidence type="ECO:0000259" key="1">
    <source>
        <dbReference type="Pfam" id="PF01575"/>
    </source>
</evidence>
<dbReference type="SUPFAM" id="SSF54637">
    <property type="entry name" value="Thioesterase/thiol ester dehydrase-isomerase"/>
    <property type="match status" value="1"/>
</dbReference>
<accession>A0A969W7I8</accession>